<evidence type="ECO:0000256" key="1">
    <source>
        <dbReference type="ARBA" id="ARBA00022679"/>
    </source>
</evidence>
<reference evidence="4 5" key="1">
    <citation type="journal article" date="2013" name="Genome Announc.">
        <title>Draft Genome Sequence of Arcticibacter svalbardensis Strain MN12-7T, a Member of the Family Sphingobacteriaceae Isolated from an Arctic Soil Sample.</title>
        <authorList>
            <person name="Shivaji S."/>
            <person name="Ara S."/>
            <person name="Prasad S."/>
            <person name="Manasa B.P."/>
            <person name="Begum Z."/>
            <person name="Singh A."/>
            <person name="Kumar Pinnaka A."/>
        </authorList>
    </citation>
    <scope>NUCLEOTIDE SEQUENCE [LARGE SCALE GENOMIC DNA]</scope>
    <source>
        <strain evidence="4 5">MN12-7</strain>
    </source>
</reference>
<dbReference type="EMBL" id="AQPN01000008">
    <property type="protein sequence ID" value="EOR96568.1"/>
    <property type="molecule type" value="Genomic_DNA"/>
</dbReference>
<keyword evidence="2 4" id="KW-0418">Kinase</keyword>
<dbReference type="GO" id="GO:0004747">
    <property type="term" value="F:ribokinase activity"/>
    <property type="evidence" value="ECO:0007669"/>
    <property type="project" value="UniProtKB-EC"/>
</dbReference>
<sequence>MPGGTSFYFSNAIANMDISYSLVTALGPEENFIVEGLRAKGITVQVLPSAHTVYFENIYDEDQDKRTQKVLQKADSFSIKEMLDVDAKIFHLGPLLADDIPVELIKYLSEKGTVSLDAQGYLREVRDTHVFATDWAHKKEALQYIDILKVNDAELFAVTGCKDLRDGARALVAMGVKEVIVTLGSKGSLIYAEGEFYEIPAYKPKATIDATGCGDTYMAGYLYKKAKKAGYVEAGKFGAAMATLKIESSGPFTGTYADVIGITSE</sequence>
<evidence type="ECO:0000256" key="2">
    <source>
        <dbReference type="ARBA" id="ARBA00022777"/>
    </source>
</evidence>
<dbReference type="Pfam" id="PF00294">
    <property type="entry name" value="PfkB"/>
    <property type="match status" value="1"/>
</dbReference>
<organism evidence="4 5">
    <name type="scientific">Arcticibacter svalbardensis MN12-7</name>
    <dbReference type="NCBI Taxonomy" id="1150600"/>
    <lineage>
        <taxon>Bacteria</taxon>
        <taxon>Pseudomonadati</taxon>
        <taxon>Bacteroidota</taxon>
        <taxon>Sphingobacteriia</taxon>
        <taxon>Sphingobacteriales</taxon>
        <taxon>Sphingobacteriaceae</taxon>
        <taxon>Arcticibacter</taxon>
    </lineage>
</organism>
<protein>
    <submittedName>
        <fullName evidence="4">Ribokinase</fullName>
        <ecNumber evidence="4">2.7.1.15</ecNumber>
    </submittedName>
</protein>
<feature type="domain" description="Carbohydrate kinase PfkB" evidence="3">
    <location>
        <begin position="12"/>
        <end position="251"/>
    </location>
</feature>
<dbReference type="STRING" id="1150600.ADIARSV_0199"/>
<keyword evidence="1 4" id="KW-0808">Transferase</keyword>
<gene>
    <name evidence="4" type="ORF">ADIARSV_0199</name>
</gene>
<proteinExistence type="predicted"/>
<dbReference type="Gene3D" id="3.40.1190.20">
    <property type="match status" value="1"/>
</dbReference>
<dbReference type="EC" id="2.7.1.15" evidence="4"/>
<evidence type="ECO:0000259" key="3">
    <source>
        <dbReference type="Pfam" id="PF00294"/>
    </source>
</evidence>
<dbReference type="InterPro" id="IPR011611">
    <property type="entry name" value="PfkB_dom"/>
</dbReference>
<keyword evidence="5" id="KW-1185">Reference proteome</keyword>
<dbReference type="eggNOG" id="COG0524">
    <property type="taxonomic scope" value="Bacteria"/>
</dbReference>
<name>R9GY26_9SPHI</name>
<dbReference type="AlphaFoldDB" id="R9GY26"/>
<dbReference type="PANTHER" id="PTHR10584:SF166">
    <property type="entry name" value="RIBOKINASE"/>
    <property type="match status" value="1"/>
</dbReference>
<dbReference type="PATRIC" id="fig|1150600.3.peg.194"/>
<comment type="caution">
    <text evidence="4">The sequence shown here is derived from an EMBL/GenBank/DDBJ whole genome shotgun (WGS) entry which is preliminary data.</text>
</comment>
<accession>R9GY26</accession>
<dbReference type="PANTHER" id="PTHR10584">
    <property type="entry name" value="SUGAR KINASE"/>
    <property type="match status" value="1"/>
</dbReference>
<dbReference type="InterPro" id="IPR029056">
    <property type="entry name" value="Ribokinase-like"/>
</dbReference>
<dbReference type="Proteomes" id="UP000014174">
    <property type="component" value="Unassembled WGS sequence"/>
</dbReference>
<dbReference type="SUPFAM" id="SSF53613">
    <property type="entry name" value="Ribokinase-like"/>
    <property type="match status" value="1"/>
</dbReference>
<evidence type="ECO:0000313" key="4">
    <source>
        <dbReference type="EMBL" id="EOR96568.1"/>
    </source>
</evidence>
<evidence type="ECO:0000313" key="5">
    <source>
        <dbReference type="Proteomes" id="UP000014174"/>
    </source>
</evidence>